<reference evidence="2" key="2">
    <citation type="submission" date="2020-05" db="EMBL/GenBank/DDBJ databases">
        <authorList>
            <person name="Kim H.-S."/>
            <person name="Proctor R.H."/>
            <person name="Brown D.W."/>
        </authorList>
    </citation>
    <scope>NUCLEOTIDE SEQUENCE</scope>
    <source>
        <strain evidence="2">NRRL 45417</strain>
    </source>
</reference>
<dbReference type="OrthoDB" id="5102540at2759"/>
<name>A0A8H4X259_9HYPO</name>
<reference evidence="2" key="1">
    <citation type="journal article" date="2020" name="BMC Genomics">
        <title>Correction to: Identification and distribution of gene clusters required for synthesis of sphingolipid metabolism inhibitors in diverse species of the filamentous fungus Fusarium.</title>
        <authorList>
            <person name="Kim H.S."/>
            <person name="Lohmar J.M."/>
            <person name="Busman M."/>
            <person name="Brown D.W."/>
            <person name="Naumann T.A."/>
            <person name="Divon H.H."/>
            <person name="Lysoe E."/>
            <person name="Uhlig S."/>
            <person name="Proctor R.H."/>
        </authorList>
    </citation>
    <scope>NUCLEOTIDE SEQUENCE</scope>
    <source>
        <strain evidence="2">NRRL 45417</strain>
    </source>
</reference>
<evidence type="ECO:0000313" key="3">
    <source>
        <dbReference type="Proteomes" id="UP000604273"/>
    </source>
</evidence>
<feature type="transmembrane region" description="Helical" evidence="1">
    <location>
        <begin position="76"/>
        <end position="99"/>
    </location>
</feature>
<dbReference type="AlphaFoldDB" id="A0A8H4X259"/>
<feature type="transmembrane region" description="Helical" evidence="1">
    <location>
        <begin position="230"/>
        <end position="250"/>
    </location>
</feature>
<feature type="transmembrane region" description="Helical" evidence="1">
    <location>
        <begin position="270"/>
        <end position="288"/>
    </location>
</feature>
<dbReference type="EMBL" id="JABFAI010000055">
    <property type="protein sequence ID" value="KAF4958156.1"/>
    <property type="molecule type" value="Genomic_DNA"/>
</dbReference>
<proteinExistence type="predicted"/>
<sequence>MPETKVQDLFASPIKDTDVSLSGSASKLPGNCAKTGTNEDKASVNDQPEDNGYVQETIVLNHLKVLWSFIQFLVSYWKVITSVLLTTVVAVICIGICCFEKSNKWLTQNNLPTIPSLQQLNNMVGYTFYVYVTGGSVIFILGHAAWCSIEWKKMVSTETSRFVSFCLGKLTSWRSQILQGIASLFDTLFCRRRYLVILVVAGGGIHWIWERAYPLNAVEQLAAFAERYRDIDIVAFCIFQTGYYVIYYYFACAQYFFPAKYEYKIFQDQVVLYITGSAAVIIVVTLVIGKICDCIMPPANGAQKMEDILRRVDNVERRIEVDEGK</sequence>
<keyword evidence="1" id="KW-0812">Transmembrane</keyword>
<keyword evidence="3" id="KW-1185">Reference proteome</keyword>
<feature type="transmembrane region" description="Helical" evidence="1">
    <location>
        <begin position="126"/>
        <end position="146"/>
    </location>
</feature>
<evidence type="ECO:0000313" key="2">
    <source>
        <dbReference type="EMBL" id="KAF4958156.1"/>
    </source>
</evidence>
<comment type="caution">
    <text evidence="2">The sequence shown here is derived from an EMBL/GenBank/DDBJ whole genome shotgun (WGS) entry which is preliminary data.</text>
</comment>
<feature type="transmembrane region" description="Helical" evidence="1">
    <location>
        <begin position="193"/>
        <end position="209"/>
    </location>
</feature>
<keyword evidence="1" id="KW-0472">Membrane</keyword>
<protein>
    <submittedName>
        <fullName evidence="2">Uncharacterized protein</fullName>
    </submittedName>
</protein>
<organism evidence="2 3">
    <name type="scientific">Fusarium gaditjirri</name>
    <dbReference type="NCBI Taxonomy" id="282569"/>
    <lineage>
        <taxon>Eukaryota</taxon>
        <taxon>Fungi</taxon>
        <taxon>Dikarya</taxon>
        <taxon>Ascomycota</taxon>
        <taxon>Pezizomycotina</taxon>
        <taxon>Sordariomycetes</taxon>
        <taxon>Hypocreomycetidae</taxon>
        <taxon>Hypocreales</taxon>
        <taxon>Nectriaceae</taxon>
        <taxon>Fusarium</taxon>
        <taxon>Fusarium nisikadoi species complex</taxon>
    </lineage>
</organism>
<accession>A0A8H4X259</accession>
<dbReference type="Proteomes" id="UP000604273">
    <property type="component" value="Unassembled WGS sequence"/>
</dbReference>
<evidence type="ECO:0000256" key="1">
    <source>
        <dbReference type="SAM" id="Phobius"/>
    </source>
</evidence>
<gene>
    <name evidence="2" type="ORF">FGADI_2623</name>
</gene>
<keyword evidence="1" id="KW-1133">Transmembrane helix</keyword>